<evidence type="ECO:0000313" key="2">
    <source>
        <dbReference type="Proteomes" id="UP000619033"/>
    </source>
</evidence>
<dbReference type="RefSeq" id="WP_202662368.1">
    <property type="nucleotide sequence ID" value="NZ_JAESVP010000011.1"/>
</dbReference>
<comment type="caution">
    <text evidence="1">The sequence shown here is derived from an EMBL/GenBank/DDBJ whole genome shotgun (WGS) entry which is preliminary data.</text>
</comment>
<dbReference type="Proteomes" id="UP000619033">
    <property type="component" value="Unassembled WGS sequence"/>
</dbReference>
<evidence type="ECO:0000313" key="1">
    <source>
        <dbReference type="EMBL" id="MBL4929798.1"/>
    </source>
</evidence>
<gene>
    <name evidence="1" type="ORF">JI744_16965</name>
</gene>
<keyword evidence="2" id="KW-1185">Reference proteome</keyword>
<name>A0A8J7MWA2_9RHOB</name>
<accession>A0A8J7MWA2</accession>
<protein>
    <submittedName>
        <fullName evidence="1">Glycosyltransferase family 2 protein</fullName>
    </submittedName>
</protein>
<reference evidence="1" key="1">
    <citation type="submission" date="2021-01" db="EMBL/GenBank/DDBJ databases">
        <title>Genome seq and assembly of Tabrizicola sp. KVB23.</title>
        <authorList>
            <person name="Chhetri G."/>
        </authorList>
    </citation>
    <scope>NUCLEOTIDE SEQUENCE</scope>
    <source>
        <strain evidence="1">KVB23</strain>
    </source>
</reference>
<proteinExistence type="predicted"/>
<dbReference type="AlphaFoldDB" id="A0A8J7MWA2"/>
<dbReference type="Pfam" id="PF13704">
    <property type="entry name" value="Glyco_tranf_2_4"/>
    <property type="match status" value="1"/>
</dbReference>
<sequence length="335" mass="37362">MTAAAQSQKHAVLASARNEGLWLLEWVAYHRAIGFDLVFVATNDCTDGSDAMMARLAEMGQIIHLPHTPPPDVPPQVAGCDLALAHPAMTGVDWLLHIDIDEFLNVTCGSGHIDDLLAVAGHGADCISLTWKMFGSDGRRLWSGGSVLEIFARTEDHIRRRRLPLGKCLFRPDQFGQVVAHVPKSPRRKDVSLVNSRGEALPTDALFSRKIMRHTTAAPRLFTWDNAAINHYAIRSEDILLLKNHRRDGLGMSHTKYFKGSDFWVNADRNEATDTTIQRHLPATKALLAEWRTDPEVARLEQQAFDAFVRLRQELLLDQGLYGWDAPIPQESAAP</sequence>
<dbReference type="EMBL" id="JAESVP010000011">
    <property type="protein sequence ID" value="MBL4929798.1"/>
    <property type="molecule type" value="Genomic_DNA"/>
</dbReference>
<organism evidence="1 2">
    <name type="scientific">Fuscibacter oryzae</name>
    <dbReference type="NCBI Taxonomy" id="2803939"/>
    <lineage>
        <taxon>Bacteria</taxon>
        <taxon>Pseudomonadati</taxon>
        <taxon>Pseudomonadota</taxon>
        <taxon>Alphaproteobacteria</taxon>
        <taxon>Rhodobacterales</taxon>
        <taxon>Paracoccaceae</taxon>
        <taxon>Fuscibacter</taxon>
    </lineage>
</organism>